<evidence type="ECO:0000256" key="1">
    <source>
        <dbReference type="SAM" id="Phobius"/>
    </source>
</evidence>
<protein>
    <submittedName>
        <fullName evidence="2">Uncharacterized protein</fullName>
    </submittedName>
</protein>
<comment type="caution">
    <text evidence="2">The sequence shown here is derived from an EMBL/GenBank/DDBJ whole genome shotgun (WGS) entry which is preliminary data.</text>
</comment>
<dbReference type="AlphaFoldDB" id="A0AAV4JAM4"/>
<gene>
    <name evidence="2" type="ORF">ElyMa_005030100</name>
</gene>
<dbReference type="Proteomes" id="UP000762676">
    <property type="component" value="Unassembled WGS sequence"/>
</dbReference>
<keyword evidence="3" id="KW-1185">Reference proteome</keyword>
<proteinExistence type="predicted"/>
<keyword evidence="1" id="KW-1133">Transmembrane helix</keyword>
<name>A0AAV4JAM4_9GAST</name>
<dbReference type="EMBL" id="BMAT01010066">
    <property type="protein sequence ID" value="GFS19360.1"/>
    <property type="molecule type" value="Genomic_DNA"/>
</dbReference>
<keyword evidence="1" id="KW-0812">Transmembrane</keyword>
<evidence type="ECO:0000313" key="2">
    <source>
        <dbReference type="EMBL" id="GFS19360.1"/>
    </source>
</evidence>
<accession>A0AAV4JAM4</accession>
<feature type="transmembrane region" description="Helical" evidence="1">
    <location>
        <begin position="125"/>
        <end position="158"/>
    </location>
</feature>
<sequence>MMVISLSKAMISSSLTETQYDRAITVQVKECVGYSDNTEHQTHQYTELPHLEDDRAITVQMKERVGHSDIVEVGGFLVDKVEVWHPELRNQLRVKLQVIVLDKLVKFQAEVAPGLRYKQVEGKILLVVEVVVAVVVVVAAVVVVVVVVAVVVVAVVVVVVVASAAVVVVVAVVAVVVVVVIVATAAAVVAK</sequence>
<evidence type="ECO:0000313" key="3">
    <source>
        <dbReference type="Proteomes" id="UP000762676"/>
    </source>
</evidence>
<keyword evidence="1" id="KW-0472">Membrane</keyword>
<organism evidence="2 3">
    <name type="scientific">Elysia marginata</name>
    <dbReference type="NCBI Taxonomy" id="1093978"/>
    <lineage>
        <taxon>Eukaryota</taxon>
        <taxon>Metazoa</taxon>
        <taxon>Spiralia</taxon>
        <taxon>Lophotrochozoa</taxon>
        <taxon>Mollusca</taxon>
        <taxon>Gastropoda</taxon>
        <taxon>Heterobranchia</taxon>
        <taxon>Euthyneura</taxon>
        <taxon>Panpulmonata</taxon>
        <taxon>Sacoglossa</taxon>
        <taxon>Placobranchoidea</taxon>
        <taxon>Plakobranchidae</taxon>
        <taxon>Elysia</taxon>
    </lineage>
</organism>
<feature type="transmembrane region" description="Helical" evidence="1">
    <location>
        <begin position="164"/>
        <end position="190"/>
    </location>
</feature>
<reference evidence="2 3" key="1">
    <citation type="journal article" date="2021" name="Elife">
        <title>Chloroplast acquisition without the gene transfer in kleptoplastic sea slugs, Plakobranchus ocellatus.</title>
        <authorList>
            <person name="Maeda T."/>
            <person name="Takahashi S."/>
            <person name="Yoshida T."/>
            <person name="Shimamura S."/>
            <person name="Takaki Y."/>
            <person name="Nagai Y."/>
            <person name="Toyoda A."/>
            <person name="Suzuki Y."/>
            <person name="Arimoto A."/>
            <person name="Ishii H."/>
            <person name="Satoh N."/>
            <person name="Nishiyama T."/>
            <person name="Hasebe M."/>
            <person name="Maruyama T."/>
            <person name="Minagawa J."/>
            <person name="Obokata J."/>
            <person name="Shigenobu S."/>
        </authorList>
    </citation>
    <scope>NUCLEOTIDE SEQUENCE [LARGE SCALE GENOMIC DNA]</scope>
</reference>